<feature type="region of interest" description="Disordered" evidence="4">
    <location>
        <begin position="717"/>
        <end position="776"/>
    </location>
</feature>
<keyword evidence="3" id="KW-0539">Nucleus</keyword>
<evidence type="ECO:0000256" key="4">
    <source>
        <dbReference type="SAM" id="MobiDB-lite"/>
    </source>
</evidence>
<dbReference type="InterPro" id="IPR007219">
    <property type="entry name" value="XnlR_reg_dom"/>
</dbReference>
<evidence type="ECO:0000256" key="2">
    <source>
        <dbReference type="ARBA" id="ARBA00022723"/>
    </source>
</evidence>
<dbReference type="GO" id="GO:0000981">
    <property type="term" value="F:DNA-binding transcription factor activity, RNA polymerase II-specific"/>
    <property type="evidence" value="ECO:0007669"/>
    <property type="project" value="InterPro"/>
</dbReference>
<feature type="compositionally biased region" description="Basic and acidic residues" evidence="4">
    <location>
        <begin position="432"/>
        <end position="449"/>
    </location>
</feature>
<dbReference type="SMART" id="SM00066">
    <property type="entry name" value="GAL4"/>
    <property type="match status" value="1"/>
</dbReference>
<protein>
    <recommendedName>
        <fullName evidence="6">Zn(2)-C6 fungal-type domain-containing protein</fullName>
    </recommendedName>
</protein>
<feature type="compositionally biased region" description="Polar residues" evidence="4">
    <location>
        <begin position="686"/>
        <end position="702"/>
    </location>
</feature>
<organism evidence="7 8">
    <name type="scientific">Staphylotrichum longicolle</name>
    <dbReference type="NCBI Taxonomy" id="669026"/>
    <lineage>
        <taxon>Eukaryota</taxon>
        <taxon>Fungi</taxon>
        <taxon>Dikarya</taxon>
        <taxon>Ascomycota</taxon>
        <taxon>Pezizomycotina</taxon>
        <taxon>Sordariomycetes</taxon>
        <taxon>Sordariomycetidae</taxon>
        <taxon>Sordariales</taxon>
        <taxon>Chaetomiaceae</taxon>
        <taxon>Staphylotrichum</taxon>
    </lineage>
</organism>
<dbReference type="GO" id="GO:0003677">
    <property type="term" value="F:DNA binding"/>
    <property type="evidence" value="ECO:0007669"/>
    <property type="project" value="InterPro"/>
</dbReference>
<dbReference type="SUPFAM" id="SSF57701">
    <property type="entry name" value="Zn2/Cys6 DNA-binding domain"/>
    <property type="match status" value="1"/>
</dbReference>
<dbReference type="Proteomes" id="UP001197093">
    <property type="component" value="Unassembled WGS sequence"/>
</dbReference>
<comment type="subcellular location">
    <subcellularLocation>
        <location evidence="1">Nucleus</location>
    </subcellularLocation>
</comment>
<feature type="compositionally biased region" description="Low complexity" evidence="4">
    <location>
        <begin position="8"/>
        <end position="18"/>
    </location>
</feature>
<feature type="compositionally biased region" description="Low complexity" evidence="4">
    <location>
        <begin position="738"/>
        <end position="751"/>
    </location>
</feature>
<feature type="domain" description="Zn(2)-C6 fungal-type" evidence="6">
    <location>
        <begin position="40"/>
        <end position="71"/>
    </location>
</feature>
<dbReference type="AlphaFoldDB" id="A0AAD4HW18"/>
<dbReference type="SMART" id="SM00906">
    <property type="entry name" value="Fungal_trans"/>
    <property type="match status" value="1"/>
</dbReference>
<dbReference type="GO" id="GO:0008270">
    <property type="term" value="F:zinc ion binding"/>
    <property type="evidence" value="ECO:0007669"/>
    <property type="project" value="InterPro"/>
</dbReference>
<evidence type="ECO:0000256" key="3">
    <source>
        <dbReference type="ARBA" id="ARBA00023242"/>
    </source>
</evidence>
<keyword evidence="2" id="KW-0479">Metal-binding</keyword>
<feature type="region of interest" description="Disordered" evidence="4">
    <location>
        <begin position="665"/>
        <end position="702"/>
    </location>
</feature>
<dbReference type="InterPro" id="IPR001138">
    <property type="entry name" value="Zn2Cys6_DnaBD"/>
</dbReference>
<dbReference type="Gene3D" id="4.10.240.10">
    <property type="entry name" value="Zn(2)-C6 fungal-type DNA-binding domain"/>
    <property type="match status" value="1"/>
</dbReference>
<dbReference type="InterPro" id="IPR036864">
    <property type="entry name" value="Zn2-C6_fun-type_DNA-bd_sf"/>
</dbReference>
<accession>A0AAD4HW18</accession>
<proteinExistence type="predicted"/>
<reference evidence="7" key="1">
    <citation type="submission" date="2023-02" db="EMBL/GenBank/DDBJ databases">
        <authorList>
            <person name="Palmer J.M."/>
        </authorList>
    </citation>
    <scope>NUCLEOTIDE SEQUENCE</scope>
    <source>
        <strain evidence="7">FW57</strain>
    </source>
</reference>
<feature type="compositionally biased region" description="Polar residues" evidence="4">
    <location>
        <begin position="166"/>
        <end position="176"/>
    </location>
</feature>
<feature type="region of interest" description="Disordered" evidence="4">
    <location>
        <begin position="424"/>
        <end position="450"/>
    </location>
</feature>
<keyword evidence="5" id="KW-1133">Transmembrane helix</keyword>
<keyword evidence="5" id="KW-0472">Membrane</keyword>
<dbReference type="InterPro" id="IPR050613">
    <property type="entry name" value="Sec_Metabolite_Reg"/>
</dbReference>
<dbReference type="GO" id="GO:0005634">
    <property type="term" value="C:nucleus"/>
    <property type="evidence" value="ECO:0007669"/>
    <property type="project" value="UniProtKB-SubCell"/>
</dbReference>
<feature type="region of interest" description="Disordered" evidence="4">
    <location>
        <begin position="1"/>
        <end position="34"/>
    </location>
</feature>
<dbReference type="PROSITE" id="PS50048">
    <property type="entry name" value="ZN2_CY6_FUNGAL_2"/>
    <property type="match status" value="1"/>
</dbReference>
<evidence type="ECO:0000313" key="7">
    <source>
        <dbReference type="EMBL" id="KAG7285511.1"/>
    </source>
</evidence>
<name>A0AAD4HW18_9PEZI</name>
<keyword evidence="8" id="KW-1185">Reference proteome</keyword>
<feature type="compositionally biased region" description="Low complexity" evidence="4">
    <location>
        <begin position="665"/>
        <end position="680"/>
    </location>
</feature>
<comment type="caution">
    <text evidence="7">The sequence shown here is derived from an EMBL/GenBank/DDBJ whole genome shotgun (WGS) entry which is preliminary data.</text>
</comment>
<dbReference type="PANTHER" id="PTHR31001:SF87">
    <property type="entry name" value="COL-21"/>
    <property type="match status" value="1"/>
</dbReference>
<dbReference type="PROSITE" id="PS00463">
    <property type="entry name" value="ZN2_CY6_FUNGAL_1"/>
    <property type="match status" value="1"/>
</dbReference>
<dbReference type="CDD" id="cd00067">
    <property type="entry name" value="GAL4"/>
    <property type="match status" value="1"/>
</dbReference>
<feature type="region of interest" description="Disordered" evidence="4">
    <location>
        <begin position="157"/>
        <end position="178"/>
    </location>
</feature>
<evidence type="ECO:0000256" key="5">
    <source>
        <dbReference type="SAM" id="Phobius"/>
    </source>
</evidence>
<dbReference type="Pfam" id="PF04082">
    <property type="entry name" value="Fungal_trans"/>
    <property type="match status" value="1"/>
</dbReference>
<evidence type="ECO:0000313" key="8">
    <source>
        <dbReference type="Proteomes" id="UP001197093"/>
    </source>
</evidence>
<dbReference type="PANTHER" id="PTHR31001">
    <property type="entry name" value="UNCHARACTERIZED TRANSCRIPTIONAL REGULATORY PROTEIN"/>
    <property type="match status" value="1"/>
</dbReference>
<sequence>MSSTSPEDGAPGAGPDWGDNSKTKEGARPPPRKRRRIVISCTECHRRKQKCDRKFPCTNCVSRSKEDACQYETGAPTAKKHGRLATGPALLSPEEGAAAATTTKARGEGGAAELVTATSSSSSALPTNVATFAGYSHAGANNTLNFLHRIETATTPAEDGVAGTAASATSVQSTDPPATRDRYRGLIRQLPRAPLITALAAIYFRDFNWHYAVLDHDIFHAQLGKWYSLPLAGLLLTHGPGALGREMAAFPAVVFQLCAVALLTLDDCPGQEGSSENGGDGDGDGEGLDRGMFESLKYAGGMTFEDLAREYSECGVEVAQVLGKRGMGLNTVVAGWVRGGWLKYVGLVTESWHAIGSAIRDAQEIGMHRDSLDPKPAGEGAEAALENQWEVQRRRKVWMTLALWDIHMACVLGRPTTINLGMAPPSLPVDAPDPKDRARTPVLPRREDDPPTPLTRALWACHLMRPLKDILELEKEGPCPKDFERVDRVHNELLELDARTPAYFRLENPDTRFDALPECDWLTLARVILPQLSTFELMALHRPYIFTRPKSRTEALKASLDMLHVQRLHFMALKPQMYKTFTLFFGTFDAIVLMASIYILFPKEHPDLVRNALQHFHWAVERFEAMSARNSLAKAALGVLHAIYLRLKRSLGISSQVAQRMLVSGSSSTSPASGAGSGSSLHSLRKGSSTAASSFNQSPTTSSKASIGAAVLSMTEDELSPAQHAQIPGTRYPPPPSSSATLTSASSGPTPEFNFNLDPELFPADPDTGGGAFDWNPPSDFDWSSLQPIYATSDLVYHDLVGTGPRVDRGAGPAWGYPSPQQQQQQHGYGLSAGMGADGVGQKGGIGMGMTCAAAGEEERLPGFCQFGGDFAGDSVWSLLNQYTPF</sequence>
<dbReference type="CDD" id="cd12148">
    <property type="entry name" value="fungal_TF_MHR"/>
    <property type="match status" value="1"/>
</dbReference>
<keyword evidence="5" id="KW-0812">Transmembrane</keyword>
<dbReference type="GO" id="GO:0006351">
    <property type="term" value="P:DNA-templated transcription"/>
    <property type="evidence" value="ECO:0007669"/>
    <property type="project" value="InterPro"/>
</dbReference>
<dbReference type="Pfam" id="PF00172">
    <property type="entry name" value="Zn_clus"/>
    <property type="match status" value="1"/>
</dbReference>
<gene>
    <name evidence="7" type="ORF">NEMBOFW57_010140</name>
</gene>
<evidence type="ECO:0000256" key="1">
    <source>
        <dbReference type="ARBA" id="ARBA00004123"/>
    </source>
</evidence>
<feature type="transmembrane region" description="Helical" evidence="5">
    <location>
        <begin position="581"/>
        <end position="601"/>
    </location>
</feature>
<evidence type="ECO:0000259" key="6">
    <source>
        <dbReference type="PROSITE" id="PS50048"/>
    </source>
</evidence>
<dbReference type="EMBL" id="JAHCVI010000005">
    <property type="protein sequence ID" value="KAG7285511.1"/>
    <property type="molecule type" value="Genomic_DNA"/>
</dbReference>